<feature type="compositionally biased region" description="Low complexity" evidence="1">
    <location>
        <begin position="206"/>
        <end position="221"/>
    </location>
</feature>
<name>A0ABS3Y4X8_9ACTN</name>
<organism evidence="2 3">
    <name type="scientific">Streptomyces smyrnaeus</name>
    <dbReference type="NCBI Taxonomy" id="1387713"/>
    <lineage>
        <taxon>Bacteria</taxon>
        <taxon>Bacillati</taxon>
        <taxon>Actinomycetota</taxon>
        <taxon>Actinomycetes</taxon>
        <taxon>Kitasatosporales</taxon>
        <taxon>Streptomycetaceae</taxon>
        <taxon>Streptomyces</taxon>
    </lineage>
</organism>
<proteinExistence type="predicted"/>
<reference evidence="2 3" key="1">
    <citation type="submission" date="2021-02" db="EMBL/GenBank/DDBJ databases">
        <title>Streptomyces spirodelae sp. nov., isolated from duckweed.</title>
        <authorList>
            <person name="Saimee Y."/>
            <person name="Duangmal K."/>
        </authorList>
    </citation>
    <scope>NUCLEOTIDE SEQUENCE [LARGE SCALE GENOMIC DNA]</scope>
    <source>
        <strain evidence="2 3">DSM 42105</strain>
    </source>
</reference>
<keyword evidence="3" id="KW-1185">Reference proteome</keyword>
<dbReference type="Proteomes" id="UP000721954">
    <property type="component" value="Unassembled WGS sequence"/>
</dbReference>
<evidence type="ECO:0000313" key="3">
    <source>
        <dbReference type="Proteomes" id="UP000721954"/>
    </source>
</evidence>
<dbReference type="GeneID" id="96263089"/>
<evidence type="ECO:0000256" key="1">
    <source>
        <dbReference type="SAM" id="MobiDB-lite"/>
    </source>
</evidence>
<comment type="caution">
    <text evidence="2">The sequence shown here is derived from an EMBL/GenBank/DDBJ whole genome shotgun (WGS) entry which is preliminary data.</text>
</comment>
<dbReference type="RefSeq" id="WP_209214230.1">
    <property type="nucleotide sequence ID" value="NZ_JAFFZM010000027.1"/>
</dbReference>
<accession>A0ABS3Y4X8</accession>
<protein>
    <recommendedName>
        <fullName evidence="4">Transposase</fullName>
    </recommendedName>
</protein>
<evidence type="ECO:0008006" key="4">
    <source>
        <dbReference type="Google" id="ProtNLM"/>
    </source>
</evidence>
<feature type="compositionally biased region" description="Basic residues" evidence="1">
    <location>
        <begin position="196"/>
        <end position="205"/>
    </location>
</feature>
<gene>
    <name evidence="2" type="ORF">JW613_31230</name>
</gene>
<dbReference type="EMBL" id="JAFFZM010000027">
    <property type="protein sequence ID" value="MBO8202715.1"/>
    <property type="molecule type" value="Genomic_DNA"/>
</dbReference>
<sequence length="221" mass="24149">MRSLDEDDHCACRPPTAGAYGFTPPSLPAADRDQIACRLHTATAHPHLAAQLATACFTAASMTQLRTARVTDVALDAHTVTLHDPANARQGCMAHPVPSWARPFLRATVFLHLLITDSKGVRLFADPLGAARLPRLTDFAEQCKLRPPQPPRPKRRENARRTSPPPTVWPLSTAHHSAIREKDTTGFPQLLGHRQSAGRRRHHGRAALYSSALQSPAQASQ</sequence>
<feature type="region of interest" description="Disordered" evidence="1">
    <location>
        <begin position="143"/>
        <end position="221"/>
    </location>
</feature>
<evidence type="ECO:0000313" key="2">
    <source>
        <dbReference type="EMBL" id="MBO8202715.1"/>
    </source>
</evidence>